<keyword evidence="14" id="KW-1185">Reference proteome</keyword>
<keyword evidence="4" id="KW-0964">Secreted</keyword>
<feature type="chain" id="PRO_5020556800" description="CFEM domain-containing protein" evidence="11">
    <location>
        <begin position="20"/>
        <end position="170"/>
    </location>
</feature>
<evidence type="ECO:0000256" key="6">
    <source>
        <dbReference type="ARBA" id="ARBA00022729"/>
    </source>
</evidence>
<dbReference type="PRINTS" id="PR01228">
    <property type="entry name" value="EGGSHELL"/>
</dbReference>
<feature type="disulfide bond" evidence="9">
    <location>
        <begin position="51"/>
        <end position="84"/>
    </location>
</feature>
<keyword evidence="7 9" id="KW-1015">Disulfide bond</keyword>
<comment type="subcellular location">
    <subcellularLocation>
        <location evidence="1">Membrane</location>
        <topology evidence="1">Lipid-anchor</topology>
        <topology evidence="1">GPI-anchor</topology>
    </subcellularLocation>
    <subcellularLocation>
        <location evidence="2">Secreted</location>
    </subcellularLocation>
</comment>
<dbReference type="Proteomes" id="UP000295703">
    <property type="component" value="Unassembled WGS sequence"/>
</dbReference>
<evidence type="ECO:0000256" key="1">
    <source>
        <dbReference type="ARBA" id="ARBA00004589"/>
    </source>
</evidence>
<feature type="compositionally biased region" description="Gly residues" evidence="10">
    <location>
        <begin position="126"/>
        <end position="162"/>
    </location>
</feature>
<dbReference type="PROSITE" id="PS52012">
    <property type="entry name" value="CFEM"/>
    <property type="match status" value="1"/>
</dbReference>
<evidence type="ECO:0000256" key="10">
    <source>
        <dbReference type="SAM" id="MobiDB-lite"/>
    </source>
</evidence>
<comment type="caution">
    <text evidence="9">Lacks conserved residue(s) required for the propagation of feature annotation.</text>
</comment>
<comment type="similarity">
    <text evidence="3">Belongs to the RBT5 family.</text>
</comment>
<feature type="region of interest" description="Disordered" evidence="10">
    <location>
        <begin position="117"/>
        <end position="170"/>
    </location>
</feature>
<dbReference type="GO" id="GO:0005576">
    <property type="term" value="C:extracellular region"/>
    <property type="evidence" value="ECO:0007669"/>
    <property type="project" value="UniProtKB-SubCell"/>
</dbReference>
<evidence type="ECO:0000256" key="4">
    <source>
        <dbReference type="ARBA" id="ARBA00022525"/>
    </source>
</evidence>
<feature type="disulfide bond" evidence="9">
    <location>
        <begin position="31"/>
        <end position="62"/>
    </location>
</feature>
<evidence type="ECO:0000256" key="9">
    <source>
        <dbReference type="PROSITE-ProRule" id="PRU01356"/>
    </source>
</evidence>
<reference evidence="13 14" key="1">
    <citation type="submission" date="2018-12" db="EMBL/GenBank/DDBJ databases">
        <title>Genome sequence and assembly of Colletotrichum trifolii.</title>
        <authorList>
            <person name="Gan P."/>
            <person name="Shirasu K."/>
        </authorList>
    </citation>
    <scope>NUCLEOTIDE SEQUENCE [LARGE SCALE GENOMIC DNA]</scope>
    <source>
        <strain evidence="13 14">543-2</strain>
    </source>
</reference>
<dbReference type="GO" id="GO:0098552">
    <property type="term" value="C:side of membrane"/>
    <property type="evidence" value="ECO:0007669"/>
    <property type="project" value="UniProtKB-KW"/>
</dbReference>
<organism evidence="13 14">
    <name type="scientific">Colletotrichum trifolii</name>
    <dbReference type="NCBI Taxonomy" id="5466"/>
    <lineage>
        <taxon>Eukaryota</taxon>
        <taxon>Fungi</taxon>
        <taxon>Dikarya</taxon>
        <taxon>Ascomycota</taxon>
        <taxon>Pezizomycotina</taxon>
        <taxon>Sordariomycetes</taxon>
        <taxon>Hypocreomycetidae</taxon>
        <taxon>Glomerellales</taxon>
        <taxon>Glomerellaceae</taxon>
        <taxon>Colletotrichum</taxon>
        <taxon>Colletotrichum orbiculare species complex</taxon>
    </lineage>
</organism>
<dbReference type="InterPro" id="IPR008427">
    <property type="entry name" value="Extracellular_membr_CFEM_dom"/>
</dbReference>
<dbReference type="Pfam" id="PF05730">
    <property type="entry name" value="CFEM"/>
    <property type="match status" value="1"/>
</dbReference>
<evidence type="ECO:0000256" key="2">
    <source>
        <dbReference type="ARBA" id="ARBA00004613"/>
    </source>
</evidence>
<evidence type="ECO:0000256" key="7">
    <source>
        <dbReference type="ARBA" id="ARBA00023157"/>
    </source>
</evidence>
<keyword evidence="6 11" id="KW-0732">Signal</keyword>
<evidence type="ECO:0000256" key="8">
    <source>
        <dbReference type="ARBA" id="ARBA00023288"/>
    </source>
</evidence>
<keyword evidence="8" id="KW-0449">Lipoprotein</keyword>
<name>A0A4R8QWL3_COLTR</name>
<keyword evidence="5" id="KW-0325">Glycoprotein</keyword>
<evidence type="ECO:0000313" key="14">
    <source>
        <dbReference type="Proteomes" id="UP000295703"/>
    </source>
</evidence>
<keyword evidence="5" id="KW-0472">Membrane</keyword>
<feature type="signal peptide" evidence="11">
    <location>
        <begin position="1"/>
        <end position="19"/>
    </location>
</feature>
<accession>A0A4R8QWL3</accession>
<evidence type="ECO:0000259" key="12">
    <source>
        <dbReference type="PROSITE" id="PS52012"/>
    </source>
</evidence>
<protein>
    <recommendedName>
        <fullName evidence="12">CFEM domain-containing protein</fullName>
    </recommendedName>
</protein>
<evidence type="ECO:0000256" key="3">
    <source>
        <dbReference type="ARBA" id="ARBA00010031"/>
    </source>
</evidence>
<keyword evidence="5" id="KW-0336">GPI-anchor</keyword>
<gene>
    <name evidence="13" type="ORF">CTRI78_v008319</name>
</gene>
<evidence type="ECO:0000256" key="5">
    <source>
        <dbReference type="ARBA" id="ARBA00022622"/>
    </source>
</evidence>
<dbReference type="STRING" id="5466.A0A4R8QWL3"/>
<proteinExistence type="inferred from homology"/>
<comment type="caution">
    <text evidence="13">The sequence shown here is derived from an EMBL/GenBank/DDBJ whole genome shotgun (WGS) entry which is preliminary data.</text>
</comment>
<dbReference type="EMBL" id="RYZW01000099">
    <property type="protein sequence ID" value="TDZ48285.1"/>
    <property type="molecule type" value="Genomic_DNA"/>
</dbReference>
<feature type="disulfide bond" evidence="9">
    <location>
        <begin position="27"/>
        <end position="67"/>
    </location>
</feature>
<dbReference type="AlphaFoldDB" id="A0A4R8QWL3"/>
<evidence type="ECO:0000256" key="11">
    <source>
        <dbReference type="SAM" id="SignalP"/>
    </source>
</evidence>
<sequence>MKNSFVAILAAAAAGLAAADNLDIPDCAKGCLNDGLQKAGCTQDNIKDCYCPKADVNTLVNCVTGACKDQNDLLKAAQAAQKACPNGTGNFNFGNGNGNGNGNGGGNGGGNGNGGGGNFNNIPGFPGNGNGGGNNNGGGGNNGGGNNGGGNNGGGNNGGNGNGKKVEKRF</sequence>
<evidence type="ECO:0000313" key="13">
    <source>
        <dbReference type="EMBL" id="TDZ48285.1"/>
    </source>
</evidence>
<feature type="domain" description="CFEM" evidence="12">
    <location>
        <begin position="1"/>
        <end position="111"/>
    </location>
</feature>